<dbReference type="RefSeq" id="WP_019999330.1">
    <property type="nucleotide sequence ID" value="NZ_CP192219.1"/>
</dbReference>
<comment type="caution">
    <text evidence="2">The sequence shown here is derived from an EMBL/GenBank/DDBJ whole genome shotgun (WGS) entry which is preliminary data.</text>
</comment>
<dbReference type="Proteomes" id="UP000184001">
    <property type="component" value="Unassembled WGS sequence"/>
</dbReference>
<dbReference type="AlphaFoldDB" id="A0A8G2CBY4"/>
<dbReference type="PROSITE" id="PS50005">
    <property type="entry name" value="TPR"/>
    <property type="match status" value="1"/>
</dbReference>
<protein>
    <recommendedName>
        <fullName evidence="4">Tetratricopeptide repeat protein</fullName>
    </recommendedName>
</protein>
<evidence type="ECO:0008006" key="4">
    <source>
        <dbReference type="Google" id="ProtNLM"/>
    </source>
</evidence>
<accession>A0A8G2CBY4</accession>
<dbReference type="EMBL" id="FQZR01000009">
    <property type="protein sequence ID" value="SHJ66968.1"/>
    <property type="molecule type" value="Genomic_DNA"/>
</dbReference>
<evidence type="ECO:0000313" key="3">
    <source>
        <dbReference type="Proteomes" id="UP000184001"/>
    </source>
</evidence>
<evidence type="ECO:0000313" key="2">
    <source>
        <dbReference type="EMBL" id="SHJ66968.1"/>
    </source>
</evidence>
<proteinExistence type="predicted"/>
<feature type="repeat" description="TPR" evidence="1">
    <location>
        <begin position="158"/>
        <end position="191"/>
    </location>
</feature>
<evidence type="ECO:0000256" key="1">
    <source>
        <dbReference type="PROSITE-ProRule" id="PRU00339"/>
    </source>
</evidence>
<dbReference type="InterPro" id="IPR011990">
    <property type="entry name" value="TPR-like_helical_dom_sf"/>
</dbReference>
<gene>
    <name evidence="2" type="ORF">SAMN05660830_02966</name>
</gene>
<keyword evidence="1" id="KW-0802">TPR repeat</keyword>
<dbReference type="SUPFAM" id="SSF48452">
    <property type="entry name" value="TPR-like"/>
    <property type="match status" value="1"/>
</dbReference>
<name>A0A8G2CBY4_9BACT</name>
<organism evidence="2 3">
    <name type="scientific">Halodesulfovibrio aestuarii</name>
    <dbReference type="NCBI Taxonomy" id="126333"/>
    <lineage>
        <taxon>Bacteria</taxon>
        <taxon>Pseudomonadati</taxon>
        <taxon>Thermodesulfobacteriota</taxon>
        <taxon>Desulfovibrionia</taxon>
        <taxon>Desulfovibrionales</taxon>
        <taxon>Desulfovibrionaceae</taxon>
        <taxon>Halodesulfovibrio</taxon>
    </lineage>
</organism>
<dbReference type="Gene3D" id="1.25.40.10">
    <property type="entry name" value="Tetratricopeptide repeat domain"/>
    <property type="match status" value="1"/>
</dbReference>
<reference evidence="2 3" key="1">
    <citation type="submission" date="2016-11" db="EMBL/GenBank/DDBJ databases">
        <authorList>
            <person name="Varghese N."/>
            <person name="Submissions S."/>
        </authorList>
    </citation>
    <scope>NUCLEOTIDE SEQUENCE [LARGE SCALE GENOMIC DNA]</scope>
    <source>
        <strain evidence="2 3">DSM 17919</strain>
    </source>
</reference>
<dbReference type="InterPro" id="IPR019734">
    <property type="entry name" value="TPR_rpt"/>
</dbReference>
<sequence>MTEGVYHTSSNLWIGSGATRRKSISKRYWYASPRADGDFEVQLLTSNLTPVGDKRIVERDEFEQEYVFEPNLLALESHRLDAGSGLHDSQQQDDQTAALLARIPTHKASKTGLRLEEEEAIEKFDQGMTMLRSGYSKQGRRILQGVPEKEVTWQPKHKHLFNDFGRKLRKQQEPEIALKHYLKASELSPNDDHLCYNIARVYYDLRKMADCKRWLHRALLENPQLEPAQKFLQAIKNR</sequence>